<dbReference type="EnsemblMetazoa" id="AATE020773-RA">
    <property type="protein sequence ID" value="AATE020773-PA.1"/>
    <property type="gene ID" value="AATE020773"/>
</dbReference>
<sequence length="139" mass="15903">MTVMALAKIINIKKAMSSEMLDRTFDASSPTLRNTYPIVKPNRMWPKKRSPIRAGFRSVPKAVRRMSSNSSSNSELGWWITLITHRPCMARSFMYEITWYDDTLSSPLVGSSKNMICGLETSSRPMERRFFSPPESNCD</sequence>
<evidence type="ECO:0000313" key="1">
    <source>
        <dbReference type="EnsemblMetazoa" id="AATE020773-PA.1"/>
    </source>
</evidence>
<reference evidence="1" key="1">
    <citation type="submission" date="2022-08" db="UniProtKB">
        <authorList>
            <consortium name="EnsemblMetazoa"/>
        </authorList>
    </citation>
    <scope>IDENTIFICATION</scope>
    <source>
        <strain evidence="1">EBRO</strain>
    </source>
</reference>
<dbReference type="AlphaFoldDB" id="A0A182JMD3"/>
<name>A0A182JMD3_ANOAO</name>
<accession>A0A182JMD3</accession>
<dbReference type="VEuPathDB" id="VectorBase:AATE020773"/>
<organism evidence="1">
    <name type="scientific">Anopheles atroparvus</name>
    <name type="common">European mosquito</name>
    <dbReference type="NCBI Taxonomy" id="41427"/>
    <lineage>
        <taxon>Eukaryota</taxon>
        <taxon>Metazoa</taxon>
        <taxon>Ecdysozoa</taxon>
        <taxon>Arthropoda</taxon>
        <taxon>Hexapoda</taxon>
        <taxon>Insecta</taxon>
        <taxon>Pterygota</taxon>
        <taxon>Neoptera</taxon>
        <taxon>Endopterygota</taxon>
        <taxon>Diptera</taxon>
        <taxon>Nematocera</taxon>
        <taxon>Culicoidea</taxon>
        <taxon>Culicidae</taxon>
        <taxon>Anophelinae</taxon>
        <taxon>Anopheles</taxon>
    </lineage>
</organism>
<proteinExistence type="predicted"/>
<protein>
    <submittedName>
        <fullName evidence="1">Uncharacterized protein</fullName>
    </submittedName>
</protein>